<keyword evidence="4" id="KW-1185">Reference proteome</keyword>
<dbReference type="InterPro" id="IPR053184">
    <property type="entry name" value="FeoA-like"/>
</dbReference>
<evidence type="ECO:0000313" key="3">
    <source>
        <dbReference type="EMBL" id="GJM55795.1"/>
    </source>
</evidence>
<reference evidence="3" key="1">
    <citation type="journal article" date="2022" name="Int. J. Syst. Evol. Microbiol.">
        <title>Granulimonas faecalis gen. nov., sp. nov., and Leptogranulimonas caecicola gen. nov., sp. nov., novel lactate-producing Atopobiaceae bacteria isolated from mouse intestines, and an emended description of the family Atopobiaceae.</title>
        <authorList>
            <person name="Morinaga K."/>
            <person name="Kusada H."/>
            <person name="Sakamoto S."/>
            <person name="Murakami T."/>
            <person name="Toyoda A."/>
            <person name="Mori H."/>
            <person name="Meng X.Y."/>
            <person name="Takashino M."/>
            <person name="Murotomi K."/>
            <person name="Tamaki H."/>
        </authorList>
    </citation>
    <scope>NUCLEOTIDE SEQUENCE</scope>
    <source>
        <strain evidence="3">OPF53</strain>
    </source>
</reference>
<dbReference type="Gene3D" id="2.30.30.90">
    <property type="match status" value="1"/>
</dbReference>
<dbReference type="Pfam" id="PF04023">
    <property type="entry name" value="FeoA"/>
    <property type="match status" value="1"/>
</dbReference>
<comment type="caution">
    <text evidence="3">The sequence shown here is derived from an EMBL/GenBank/DDBJ whole genome shotgun (WGS) entry which is preliminary data.</text>
</comment>
<dbReference type="SUPFAM" id="SSF50037">
    <property type="entry name" value="C-terminal domain of transcriptional repressors"/>
    <property type="match status" value="1"/>
</dbReference>
<accession>A0AAV5B521</accession>
<dbReference type="InterPro" id="IPR038157">
    <property type="entry name" value="FeoA_core_dom"/>
</dbReference>
<keyword evidence="1" id="KW-0408">Iron</keyword>
<organism evidence="3 4">
    <name type="scientific">Granulimonas faecalis</name>
    <dbReference type="NCBI Taxonomy" id="2894155"/>
    <lineage>
        <taxon>Bacteria</taxon>
        <taxon>Bacillati</taxon>
        <taxon>Actinomycetota</taxon>
        <taxon>Coriobacteriia</taxon>
        <taxon>Coriobacteriales</taxon>
        <taxon>Kribbibacteriaceae</taxon>
        <taxon>Granulimonas</taxon>
    </lineage>
</organism>
<dbReference type="SMART" id="SM00899">
    <property type="entry name" value="FeoA"/>
    <property type="match status" value="1"/>
</dbReference>
<protein>
    <submittedName>
        <fullName evidence="3">FeoA domain protein</fullName>
    </submittedName>
</protein>
<dbReference type="PANTHER" id="PTHR43151:SF1">
    <property type="entry name" value="SSR2333 PROTEIN"/>
    <property type="match status" value="1"/>
</dbReference>
<sequence>MEAVREKRGVRRGGPSVPAMPLSMAKVGETVTVQAVKGGERVVRHLATLGFVEGAAVRVVGQAVSGTVAQVMGTRLALDKATARRVLCAPGA</sequence>
<feature type="domain" description="Ferrous iron transporter FeoA-like" evidence="2">
    <location>
        <begin position="20"/>
        <end position="90"/>
    </location>
</feature>
<dbReference type="InterPro" id="IPR007167">
    <property type="entry name" value="Fe-transptr_FeoA-like"/>
</dbReference>
<dbReference type="GO" id="GO:0046914">
    <property type="term" value="F:transition metal ion binding"/>
    <property type="evidence" value="ECO:0007669"/>
    <property type="project" value="InterPro"/>
</dbReference>
<dbReference type="AlphaFoldDB" id="A0AAV5B521"/>
<name>A0AAV5B521_9ACTN</name>
<dbReference type="RefSeq" id="WP_204407709.1">
    <property type="nucleotide sequence ID" value="NZ_BQKC01000001.1"/>
</dbReference>
<proteinExistence type="predicted"/>
<evidence type="ECO:0000259" key="2">
    <source>
        <dbReference type="SMART" id="SM00899"/>
    </source>
</evidence>
<evidence type="ECO:0000313" key="4">
    <source>
        <dbReference type="Proteomes" id="UP001055025"/>
    </source>
</evidence>
<dbReference type="InterPro" id="IPR008988">
    <property type="entry name" value="Transcriptional_repressor_C"/>
</dbReference>
<dbReference type="EMBL" id="BQKC01000001">
    <property type="protein sequence ID" value="GJM55795.1"/>
    <property type="molecule type" value="Genomic_DNA"/>
</dbReference>
<evidence type="ECO:0000256" key="1">
    <source>
        <dbReference type="ARBA" id="ARBA00023004"/>
    </source>
</evidence>
<dbReference type="PANTHER" id="PTHR43151">
    <property type="entry name" value="FEOA FAMILY PROTEIN"/>
    <property type="match status" value="1"/>
</dbReference>
<gene>
    <name evidence="3" type="ORF">ATOP_14500</name>
</gene>
<dbReference type="Proteomes" id="UP001055025">
    <property type="component" value="Unassembled WGS sequence"/>
</dbReference>